<dbReference type="InterPro" id="IPR036397">
    <property type="entry name" value="RNaseH_sf"/>
</dbReference>
<feature type="active site" evidence="12">
    <location>
        <position position="152"/>
    </location>
</feature>
<evidence type="ECO:0000256" key="11">
    <source>
        <dbReference type="ARBA" id="ARBA00023204"/>
    </source>
</evidence>
<dbReference type="Proteomes" id="UP000027143">
    <property type="component" value="Unassembled WGS sequence"/>
</dbReference>
<evidence type="ECO:0000313" key="15">
    <source>
        <dbReference type="Proteomes" id="UP000027143"/>
    </source>
</evidence>
<evidence type="ECO:0000256" key="12">
    <source>
        <dbReference type="HAMAP-Rule" id="MF_00034"/>
    </source>
</evidence>
<dbReference type="InterPro" id="IPR020563">
    <property type="entry name" value="X-over_junc_endoDNase_Mg_BS"/>
</dbReference>
<evidence type="ECO:0000256" key="10">
    <source>
        <dbReference type="ARBA" id="ARBA00023172"/>
    </source>
</evidence>
<dbReference type="Pfam" id="PF02075">
    <property type="entry name" value="RuvC"/>
    <property type="match status" value="1"/>
</dbReference>
<dbReference type="CDD" id="cd16962">
    <property type="entry name" value="RuvC"/>
    <property type="match status" value="1"/>
</dbReference>
<keyword evidence="3 12" id="KW-0540">Nuclease</keyword>
<evidence type="ECO:0000256" key="5">
    <source>
        <dbReference type="ARBA" id="ARBA00022759"/>
    </source>
</evidence>
<evidence type="ECO:0000256" key="8">
    <source>
        <dbReference type="ARBA" id="ARBA00022842"/>
    </source>
</evidence>
<comment type="subcellular location">
    <subcellularLocation>
        <location evidence="12">Cytoplasm</location>
    </subcellularLocation>
</comment>
<evidence type="ECO:0000256" key="9">
    <source>
        <dbReference type="ARBA" id="ARBA00023125"/>
    </source>
</evidence>
<dbReference type="PRINTS" id="PR00696">
    <property type="entry name" value="RSOLVASERUVC"/>
</dbReference>
<keyword evidence="11 12" id="KW-0234">DNA repair</keyword>
<organism evidence="14 15">
    <name type="scientific">Bartonella quintana JK 68</name>
    <dbReference type="NCBI Taxonomy" id="1134503"/>
    <lineage>
        <taxon>Bacteria</taxon>
        <taxon>Pseudomonadati</taxon>
        <taxon>Pseudomonadota</taxon>
        <taxon>Alphaproteobacteria</taxon>
        <taxon>Hyphomicrobiales</taxon>
        <taxon>Bartonellaceae</taxon>
        <taxon>Bartonella</taxon>
    </lineage>
</organism>
<dbReference type="InterPro" id="IPR012337">
    <property type="entry name" value="RNaseH-like_sf"/>
</dbReference>
<name>A0ABR4SNL3_BARQI</name>
<dbReference type="PANTHER" id="PTHR30194:SF3">
    <property type="entry name" value="CROSSOVER JUNCTION ENDODEOXYRIBONUCLEASE RUVC"/>
    <property type="match status" value="1"/>
</dbReference>
<comment type="caution">
    <text evidence="14">The sequence shown here is derived from an EMBL/GenBank/DDBJ whole genome shotgun (WGS) entry which is preliminary data.</text>
</comment>
<keyword evidence="15" id="KW-1185">Reference proteome</keyword>
<sequence length="178" mass="19343">MKKMYKLGFMAETIRIIGIDPGLRRTGWGVIDFSGNRLQFVAAGTLSSDARCDLASRLCQLYKGLSDILHQFMPHEAAVEHVFVNKDATATLKLGQARAIALLAPAQANLPVFEYAPNKVKKSVIGVGHGAKEQIHMMVKVLLPRAEFDSSDAADALALALCHSTHRTSASHYARITA</sequence>
<evidence type="ECO:0000256" key="4">
    <source>
        <dbReference type="ARBA" id="ARBA00022723"/>
    </source>
</evidence>
<keyword evidence="10 12" id="KW-0233">DNA recombination</keyword>
<dbReference type="SUPFAM" id="SSF53098">
    <property type="entry name" value="Ribonuclease H-like"/>
    <property type="match status" value="1"/>
</dbReference>
<gene>
    <name evidence="12" type="primary">ruvC</name>
    <name evidence="14" type="ORF">O7U_01141</name>
</gene>
<dbReference type="PANTHER" id="PTHR30194">
    <property type="entry name" value="CROSSOVER JUNCTION ENDODEOXYRIBONUCLEASE RUVC"/>
    <property type="match status" value="1"/>
</dbReference>
<keyword evidence="9 12" id="KW-0238">DNA-binding</keyword>
<feature type="active site" evidence="12">
    <location>
        <position position="20"/>
    </location>
</feature>
<feature type="binding site" evidence="12">
    <location>
        <position position="20"/>
    </location>
    <ligand>
        <name>Mg(2+)</name>
        <dbReference type="ChEBI" id="CHEBI:18420"/>
        <label>1</label>
    </ligand>
</feature>
<protein>
    <recommendedName>
        <fullName evidence="12 13">Crossover junction endodeoxyribonuclease RuvC</fullName>
        <ecNumber evidence="12 13">3.1.21.10</ecNumber>
    </recommendedName>
    <alternativeName>
        <fullName evidence="12">Holliday junction nuclease RuvC</fullName>
    </alternativeName>
    <alternativeName>
        <fullName evidence="12">Holliday junction resolvase RuvC</fullName>
    </alternativeName>
</protein>
<comment type="catalytic activity">
    <reaction evidence="12">
        <text>Endonucleolytic cleavage at a junction such as a reciprocal single-stranded crossover between two homologous DNA duplexes (Holliday junction).</text>
        <dbReference type="EC" id="3.1.21.10"/>
    </reaction>
</comment>
<dbReference type="Gene3D" id="3.30.420.10">
    <property type="entry name" value="Ribonuclease H-like superfamily/Ribonuclease H"/>
    <property type="match status" value="1"/>
</dbReference>
<evidence type="ECO:0000256" key="7">
    <source>
        <dbReference type="ARBA" id="ARBA00022801"/>
    </source>
</evidence>
<proteinExistence type="inferred from homology"/>
<accession>A0ABR4SNL3</accession>
<comment type="cofactor">
    <cofactor evidence="12">
        <name>Mg(2+)</name>
        <dbReference type="ChEBI" id="CHEBI:18420"/>
    </cofactor>
    <text evidence="12">Binds 2 Mg(2+) ion per subunit.</text>
</comment>
<feature type="binding site" evidence="12">
    <location>
        <position position="80"/>
    </location>
    <ligand>
        <name>Mg(2+)</name>
        <dbReference type="ChEBI" id="CHEBI:18420"/>
        <label>2</label>
    </ligand>
</feature>
<comment type="similarity">
    <text evidence="1 12">Belongs to the RuvC family.</text>
</comment>
<evidence type="ECO:0000313" key="14">
    <source>
        <dbReference type="EMBL" id="KEC65035.1"/>
    </source>
</evidence>
<dbReference type="NCBIfam" id="TIGR00228">
    <property type="entry name" value="ruvC"/>
    <property type="match status" value="1"/>
</dbReference>
<dbReference type="HAMAP" id="MF_00034">
    <property type="entry name" value="RuvC"/>
    <property type="match status" value="1"/>
</dbReference>
<keyword evidence="2 12" id="KW-0963">Cytoplasm</keyword>
<evidence type="ECO:0000256" key="6">
    <source>
        <dbReference type="ARBA" id="ARBA00022763"/>
    </source>
</evidence>
<dbReference type="EMBL" id="AHPD01000015">
    <property type="protein sequence ID" value="KEC65035.1"/>
    <property type="molecule type" value="Genomic_DNA"/>
</dbReference>
<feature type="active site" evidence="12">
    <location>
        <position position="80"/>
    </location>
</feature>
<keyword evidence="4 12" id="KW-0479">Metal-binding</keyword>
<keyword evidence="7 12" id="KW-0378">Hydrolase</keyword>
<comment type="function">
    <text evidence="12">The RuvA-RuvB-RuvC complex processes Holliday junction (HJ) DNA during genetic recombination and DNA repair. Endonuclease that resolves HJ intermediates. Cleaves cruciform DNA by making single-stranded nicks across the HJ at symmetrical positions within the homologous arms, yielding a 5'-phosphate and a 3'-hydroxyl group; requires a central core of homology in the junction. The consensus cleavage sequence is 5'-(A/T)TT(C/G)-3'. Cleavage occurs on the 3'-side of the TT dinucleotide at the point of strand exchange. HJ branch migration catalyzed by RuvA-RuvB allows RuvC to scan DNA until it finds its consensus sequence, where it cleaves and resolves the cruciform DNA.</text>
</comment>
<evidence type="ECO:0000256" key="1">
    <source>
        <dbReference type="ARBA" id="ARBA00009518"/>
    </source>
</evidence>
<evidence type="ECO:0000256" key="3">
    <source>
        <dbReference type="ARBA" id="ARBA00022722"/>
    </source>
</evidence>
<comment type="subunit">
    <text evidence="12">Homodimer which binds Holliday junction (HJ) DNA. The HJ becomes 2-fold symmetrical on binding to RuvC with unstacked arms; it has a different conformation from HJ DNA in complex with RuvA. In the full resolvosome a probable DNA-RuvA(4)-RuvB(12)-RuvC(2) complex forms which resolves the HJ.</text>
</comment>
<evidence type="ECO:0000256" key="2">
    <source>
        <dbReference type="ARBA" id="ARBA00022490"/>
    </source>
</evidence>
<reference evidence="14 15" key="1">
    <citation type="submission" date="2012-04" db="EMBL/GenBank/DDBJ databases">
        <title>The Genome Sequence of Bartonella quintana JK 68.</title>
        <authorList>
            <consortium name="The Broad Institute Genome Sequencing Platform"/>
            <consortium name="The Broad Institute Genome Sequencing Center for Infectious Disease"/>
            <person name="Feldgarden M."/>
            <person name="Kirby J."/>
            <person name="Kosoy M."/>
            <person name="Birtles R."/>
            <person name="Probert W.S."/>
            <person name="Chiaraviglio L."/>
            <person name="Walker B."/>
            <person name="Young S.K."/>
            <person name="Zeng Q."/>
            <person name="Gargeya S."/>
            <person name="Fitzgerald M."/>
            <person name="Haas B."/>
            <person name="Abouelleil A."/>
            <person name="Alvarado L."/>
            <person name="Arachchi H.M."/>
            <person name="Berlin A.M."/>
            <person name="Chapman S.B."/>
            <person name="Goldberg J."/>
            <person name="Griggs A."/>
            <person name="Gujja S."/>
            <person name="Hansen M."/>
            <person name="Howarth C."/>
            <person name="Imamovic A."/>
            <person name="Larimer J."/>
            <person name="McCowen C."/>
            <person name="Montmayeur A."/>
            <person name="Murphy C."/>
            <person name="Neiman D."/>
            <person name="Pearson M."/>
            <person name="Priest M."/>
            <person name="Roberts A."/>
            <person name="Saif S."/>
            <person name="Shea T."/>
            <person name="Sisk P."/>
            <person name="Sykes S."/>
            <person name="Wortman J."/>
            <person name="Nusbaum C."/>
            <person name="Birren B."/>
        </authorList>
    </citation>
    <scope>NUCLEOTIDE SEQUENCE [LARGE SCALE GENOMIC DNA]</scope>
    <source>
        <strain evidence="14 15">JK 68</strain>
    </source>
</reference>
<keyword evidence="5 12" id="KW-0255">Endonuclease</keyword>
<evidence type="ECO:0000256" key="13">
    <source>
        <dbReference type="NCBIfam" id="TIGR00228"/>
    </source>
</evidence>
<keyword evidence="8 12" id="KW-0460">Magnesium</keyword>
<feature type="binding site" evidence="12">
    <location>
        <position position="152"/>
    </location>
    <ligand>
        <name>Mg(2+)</name>
        <dbReference type="ChEBI" id="CHEBI:18420"/>
        <label>1</label>
    </ligand>
</feature>
<keyword evidence="6 12" id="KW-0227">DNA damage</keyword>
<dbReference type="InterPro" id="IPR002176">
    <property type="entry name" value="X-over_junc_endoDNase_RuvC"/>
</dbReference>
<dbReference type="EC" id="3.1.21.10" evidence="12 13"/>
<dbReference type="PROSITE" id="PS01321">
    <property type="entry name" value="RUVC"/>
    <property type="match status" value="1"/>
</dbReference>